<keyword evidence="1" id="KW-0812">Transmembrane</keyword>
<reference evidence="2 3" key="2">
    <citation type="journal article" date="2017" name="Front. Plant Sci.">
        <title>Gene Classification and Mining of Molecular Markers Useful in Red Clover (Trifolium pratense) Breeding.</title>
        <authorList>
            <person name="Istvanek J."/>
            <person name="Dluhosova J."/>
            <person name="Dluhos P."/>
            <person name="Patkova L."/>
            <person name="Nedelnik J."/>
            <person name="Repkova J."/>
        </authorList>
    </citation>
    <scope>NUCLEOTIDE SEQUENCE [LARGE SCALE GENOMIC DNA]</scope>
    <source>
        <strain evidence="3">cv. Tatra</strain>
        <tissue evidence="2">Young leaves</tissue>
    </source>
</reference>
<organism evidence="2 3">
    <name type="scientific">Trifolium pratense</name>
    <name type="common">Red clover</name>
    <dbReference type="NCBI Taxonomy" id="57577"/>
    <lineage>
        <taxon>Eukaryota</taxon>
        <taxon>Viridiplantae</taxon>
        <taxon>Streptophyta</taxon>
        <taxon>Embryophyta</taxon>
        <taxon>Tracheophyta</taxon>
        <taxon>Spermatophyta</taxon>
        <taxon>Magnoliopsida</taxon>
        <taxon>eudicotyledons</taxon>
        <taxon>Gunneridae</taxon>
        <taxon>Pentapetalae</taxon>
        <taxon>rosids</taxon>
        <taxon>fabids</taxon>
        <taxon>Fabales</taxon>
        <taxon>Fabaceae</taxon>
        <taxon>Papilionoideae</taxon>
        <taxon>50 kb inversion clade</taxon>
        <taxon>NPAAA clade</taxon>
        <taxon>Hologalegina</taxon>
        <taxon>IRL clade</taxon>
        <taxon>Trifolieae</taxon>
        <taxon>Trifolium</taxon>
    </lineage>
</organism>
<comment type="caution">
    <text evidence="2">The sequence shown here is derived from an EMBL/GenBank/DDBJ whole genome shotgun (WGS) entry which is preliminary data.</text>
</comment>
<evidence type="ECO:0000256" key="1">
    <source>
        <dbReference type="SAM" id="Phobius"/>
    </source>
</evidence>
<dbReference type="AlphaFoldDB" id="A0A2K3P5X2"/>
<accession>A0A2K3P5X2</accession>
<evidence type="ECO:0000313" key="3">
    <source>
        <dbReference type="Proteomes" id="UP000236291"/>
    </source>
</evidence>
<keyword evidence="1" id="KW-1133">Transmembrane helix</keyword>
<keyword evidence="1" id="KW-0472">Membrane</keyword>
<feature type="non-terminal residue" evidence="2">
    <location>
        <position position="1"/>
    </location>
</feature>
<gene>
    <name evidence="2" type="ORF">L195_g007285</name>
</gene>
<proteinExistence type="predicted"/>
<dbReference type="Proteomes" id="UP000236291">
    <property type="component" value="Unassembled WGS sequence"/>
</dbReference>
<evidence type="ECO:0000313" key="2">
    <source>
        <dbReference type="EMBL" id="PNY10697.1"/>
    </source>
</evidence>
<dbReference type="EMBL" id="ASHM01004003">
    <property type="protein sequence ID" value="PNY10697.1"/>
    <property type="molecule type" value="Genomic_DNA"/>
</dbReference>
<reference evidence="2 3" key="1">
    <citation type="journal article" date="2014" name="Am. J. Bot.">
        <title>Genome assembly and annotation for red clover (Trifolium pratense; Fabaceae).</title>
        <authorList>
            <person name="Istvanek J."/>
            <person name="Jaros M."/>
            <person name="Krenek A."/>
            <person name="Repkova J."/>
        </authorList>
    </citation>
    <scope>NUCLEOTIDE SEQUENCE [LARGE SCALE GENOMIC DNA]</scope>
    <source>
        <strain evidence="3">cv. Tatra</strain>
        <tissue evidence="2">Young leaves</tissue>
    </source>
</reference>
<feature type="transmembrane region" description="Helical" evidence="1">
    <location>
        <begin position="27"/>
        <end position="46"/>
    </location>
</feature>
<name>A0A2K3P5X2_TRIPR</name>
<protein>
    <submittedName>
        <fullName evidence="2">Uncharacterized protein</fullName>
    </submittedName>
</protein>
<sequence length="47" mass="4869">VEDETAAEDAAAEDSASSTKIIPPYGITYFGVPGFVALLTALVFSAY</sequence>